<dbReference type="Proteomes" id="UP001162734">
    <property type="component" value="Chromosome"/>
</dbReference>
<feature type="chain" id="PRO_5046097950" description="Serine-type D-Ala-D-Ala carboxypeptidase" evidence="4">
    <location>
        <begin position="25"/>
        <end position="757"/>
    </location>
</feature>
<comment type="similarity">
    <text evidence="1">Belongs to the peptidase S13 family.</text>
</comment>
<protein>
    <recommendedName>
        <fullName evidence="7">Serine-type D-Ala-D-Ala carboxypeptidase</fullName>
    </recommendedName>
</protein>
<evidence type="ECO:0000256" key="1">
    <source>
        <dbReference type="ARBA" id="ARBA00006096"/>
    </source>
</evidence>
<organism evidence="5 6">
    <name type="scientific">Anaeromyxobacter paludicola</name>
    <dbReference type="NCBI Taxonomy" id="2918171"/>
    <lineage>
        <taxon>Bacteria</taxon>
        <taxon>Pseudomonadati</taxon>
        <taxon>Myxococcota</taxon>
        <taxon>Myxococcia</taxon>
        <taxon>Myxococcales</taxon>
        <taxon>Cystobacterineae</taxon>
        <taxon>Anaeromyxobacteraceae</taxon>
        <taxon>Anaeromyxobacter</taxon>
    </lineage>
</organism>
<evidence type="ECO:0000313" key="6">
    <source>
        <dbReference type="Proteomes" id="UP001162734"/>
    </source>
</evidence>
<dbReference type="RefSeq" id="WP_248342670.1">
    <property type="nucleotide sequence ID" value="NZ_AP025592.1"/>
</dbReference>
<keyword evidence="4" id="KW-0732">Signal</keyword>
<reference evidence="6" key="1">
    <citation type="journal article" date="2022" name="Int. J. Syst. Evol. Microbiol.">
        <title>Anaeromyxobacter oryzae sp. nov., Anaeromyxobacter diazotrophicus sp. nov. and Anaeromyxobacter paludicola sp. nov., isolated from paddy soils.</title>
        <authorList>
            <person name="Itoh H."/>
            <person name="Xu Z."/>
            <person name="Mise K."/>
            <person name="Masuda Y."/>
            <person name="Ushijima N."/>
            <person name="Hayakawa C."/>
            <person name="Shiratori Y."/>
            <person name="Senoo K."/>
        </authorList>
    </citation>
    <scope>NUCLEOTIDE SEQUENCE [LARGE SCALE GENOMIC DNA]</scope>
    <source>
        <strain evidence="6">Red630</strain>
    </source>
</reference>
<dbReference type="EMBL" id="AP025592">
    <property type="protein sequence ID" value="BDG10262.1"/>
    <property type="molecule type" value="Genomic_DNA"/>
</dbReference>
<dbReference type="InterPro" id="IPR012338">
    <property type="entry name" value="Beta-lactam/transpept-like"/>
</dbReference>
<evidence type="ECO:0008006" key="7">
    <source>
        <dbReference type="Google" id="ProtNLM"/>
    </source>
</evidence>
<feature type="region of interest" description="Disordered" evidence="3">
    <location>
        <begin position="732"/>
        <end position="757"/>
    </location>
</feature>
<feature type="signal peptide" evidence="4">
    <location>
        <begin position="1"/>
        <end position="24"/>
    </location>
</feature>
<evidence type="ECO:0000256" key="2">
    <source>
        <dbReference type="ARBA" id="ARBA00022801"/>
    </source>
</evidence>
<dbReference type="PANTHER" id="PTHR30023">
    <property type="entry name" value="D-ALANYL-D-ALANINE CARBOXYPEPTIDASE"/>
    <property type="match status" value="1"/>
</dbReference>
<accession>A0ABN6NAI3</accession>
<keyword evidence="2" id="KW-0378">Hydrolase</keyword>
<proteinExistence type="inferred from homology"/>
<dbReference type="PRINTS" id="PR00922">
    <property type="entry name" value="DADACBPTASE3"/>
</dbReference>
<evidence type="ECO:0000313" key="5">
    <source>
        <dbReference type="EMBL" id="BDG10262.1"/>
    </source>
</evidence>
<dbReference type="Gene3D" id="3.50.80.20">
    <property type="entry name" value="D-Ala-D-Ala carboxypeptidase C, peptidase S13"/>
    <property type="match status" value="1"/>
</dbReference>
<dbReference type="PANTHER" id="PTHR30023:SF0">
    <property type="entry name" value="PENICILLIN-SENSITIVE CARBOXYPEPTIDASE A"/>
    <property type="match status" value="1"/>
</dbReference>
<keyword evidence="6" id="KW-1185">Reference proteome</keyword>
<dbReference type="Pfam" id="PF02113">
    <property type="entry name" value="Peptidase_S13"/>
    <property type="match status" value="1"/>
</dbReference>
<dbReference type="SUPFAM" id="SSF56601">
    <property type="entry name" value="beta-lactamase/transpeptidase-like"/>
    <property type="match status" value="1"/>
</dbReference>
<sequence length="757" mass="79241">MSTVPLRPAAVAALALALALPASAAAPAAPAVPAAPADRPPAAAPAAASALQGEGAAQLAQALTRILGTSALRRTRTGVAVVSLDSGQLLFARNADDLFNPASNVKLFTAAAALARLGPEFRFETEFYAEPGAAETVRALYVRGKGDPSMVTERLYAIAGELAHRGIRTVKGDLVLDDSWFDEQREGPGYDQEHGDRAYLAPTGALSLNFNAVAIHVAGGPKPKARGRVELEPASDFFTLDNRTVTARARARRRVVPSSSLQGGLERITVTGRLPLNGGDQVFYRKIGDPTLYFGHTLKRMLELRGVRVTGQVRAGRVPPAARLVYLAQSDELAEIVRTLQKHSNNFIAEQLVKTLGAQVKGAPGSWPKGIEAIQDFLAEAGIPRGGYQMRNGSGLNDANRFTARQTVTLLGAMWRRFPLAAEYVGALPVAGKDGTIRWRMWGTDAVGRLRAKTGTLDGVRSLSGYVETAAHEHLAFAIFVNDFPGRTHAVVRGVDALGAALAGAGRPSELGAAVALAEAPAAAEELSEPEARARVARYQELGRAGDPRNLPELRTAFAAERDPALRLAAAEAIFLSDTASGSGRRALLDAAAVDARAGFPRLRALTTPEVPAPLVGSLADLAAEGEAEPMERLLALAPETSASPALAEAYADALAEVGRTAPDELLFALLAAEPAAADAGLAALARGLARDGDEEHPFPAALRRALADPNPTRAARAVALSARLDERRKVQAAPALSPLPAGDAARPVPIPPAAGR</sequence>
<dbReference type="InterPro" id="IPR000667">
    <property type="entry name" value="Peptidase_S13"/>
</dbReference>
<name>A0ABN6NAI3_9BACT</name>
<gene>
    <name evidence="5" type="ORF">AMPC_33750</name>
</gene>
<dbReference type="Gene3D" id="3.40.710.10">
    <property type="entry name" value="DD-peptidase/beta-lactamase superfamily"/>
    <property type="match status" value="2"/>
</dbReference>
<dbReference type="NCBIfam" id="TIGR00666">
    <property type="entry name" value="PBP4"/>
    <property type="match status" value="1"/>
</dbReference>
<evidence type="ECO:0000256" key="4">
    <source>
        <dbReference type="SAM" id="SignalP"/>
    </source>
</evidence>
<evidence type="ECO:0000256" key="3">
    <source>
        <dbReference type="SAM" id="MobiDB-lite"/>
    </source>
</evidence>